<dbReference type="STRING" id="1715691.TA5113_00849"/>
<protein>
    <submittedName>
        <fullName evidence="2">Gamma-glutamylcyclotransferase family protein YtfP</fullName>
    </submittedName>
</protein>
<keyword evidence="3" id="KW-1185">Reference proteome</keyword>
<dbReference type="SUPFAM" id="SSF110857">
    <property type="entry name" value="Gamma-glutamyl cyclotransferase-like"/>
    <property type="match status" value="1"/>
</dbReference>
<dbReference type="InterPro" id="IPR013024">
    <property type="entry name" value="GGCT-like"/>
</dbReference>
<evidence type="ECO:0000259" key="1">
    <source>
        <dbReference type="Pfam" id="PF06094"/>
    </source>
</evidence>
<dbReference type="Proteomes" id="UP000051184">
    <property type="component" value="Unassembled WGS sequence"/>
</dbReference>
<feature type="domain" description="Gamma-glutamylcyclotransferase AIG2-like" evidence="1">
    <location>
        <begin position="7"/>
        <end position="128"/>
    </location>
</feature>
<evidence type="ECO:0000313" key="3">
    <source>
        <dbReference type="Proteomes" id="UP000051184"/>
    </source>
</evidence>
<reference evidence="3" key="1">
    <citation type="submission" date="2015-09" db="EMBL/GenBank/DDBJ databases">
        <authorList>
            <person name="Rodrigo-Torres Lidia"/>
            <person name="Arahal R.David."/>
        </authorList>
    </citation>
    <scope>NUCLEOTIDE SEQUENCE [LARGE SCALE GENOMIC DNA]</scope>
    <source>
        <strain evidence="3">CECT 5114</strain>
    </source>
</reference>
<evidence type="ECO:0000313" key="2">
    <source>
        <dbReference type="EMBL" id="CUK24441.1"/>
    </source>
</evidence>
<accession>A0A0P1ILH0</accession>
<organism evidence="2 3">
    <name type="scientific">Cognatishimia activa</name>
    <dbReference type="NCBI Taxonomy" id="1715691"/>
    <lineage>
        <taxon>Bacteria</taxon>
        <taxon>Pseudomonadati</taxon>
        <taxon>Pseudomonadota</taxon>
        <taxon>Alphaproteobacteria</taxon>
        <taxon>Rhodobacterales</taxon>
        <taxon>Paracoccaceae</taxon>
        <taxon>Cognatishimia</taxon>
    </lineage>
</organism>
<dbReference type="CDD" id="cd06661">
    <property type="entry name" value="GGCT_like"/>
    <property type="match status" value="1"/>
</dbReference>
<gene>
    <name evidence="2" type="primary">ytfP</name>
    <name evidence="2" type="ORF">TA5114_00224</name>
</gene>
<proteinExistence type="predicted"/>
<dbReference type="AlphaFoldDB" id="A0A0P1ILH0"/>
<dbReference type="Pfam" id="PF06094">
    <property type="entry name" value="GGACT"/>
    <property type="match status" value="1"/>
</dbReference>
<dbReference type="EMBL" id="CYUE01000002">
    <property type="protein sequence ID" value="CUK24441.1"/>
    <property type="molecule type" value="Genomic_DNA"/>
</dbReference>
<name>A0A0P1ILH0_9RHOB</name>
<dbReference type="RefSeq" id="WP_058313452.1">
    <property type="nucleotide sequence ID" value="NZ_CYTO01000008.1"/>
</dbReference>
<dbReference type="InterPro" id="IPR036568">
    <property type="entry name" value="GGCT-like_sf"/>
</dbReference>
<keyword evidence="2" id="KW-0808">Transferase</keyword>
<sequence>MKACLNVFVYGTLLRGQQNTLAIRLANEAEFLGEAVCPGKLFKIDWYPGLVPSSDGSLVHGDLFALPPNTELWTALDAYEGVGEGFDKPYEYERALAKVMLGTQETEAWVYFYNWDVSGKPLIKSGRFAQENAP</sequence>
<dbReference type="InterPro" id="IPR009288">
    <property type="entry name" value="AIG2-like_dom"/>
</dbReference>
<dbReference type="GO" id="GO:0016740">
    <property type="term" value="F:transferase activity"/>
    <property type="evidence" value="ECO:0007669"/>
    <property type="project" value="UniProtKB-KW"/>
</dbReference>
<dbReference type="OrthoDB" id="482277at2"/>
<dbReference type="Gene3D" id="3.10.490.10">
    <property type="entry name" value="Gamma-glutamyl cyclotransferase-like"/>
    <property type="match status" value="1"/>
</dbReference>